<gene>
    <name evidence="1" type="ORF">p11019_39</name>
</gene>
<dbReference type="Proteomes" id="UP000222062">
    <property type="component" value="Segment"/>
</dbReference>
<evidence type="ECO:0000313" key="2">
    <source>
        <dbReference type="Proteomes" id="UP000222062"/>
    </source>
</evidence>
<name>A0A0H4IJH5_9CAUD</name>
<organism evidence="1 2">
    <name type="scientific">Brucella phage 110_19</name>
    <dbReference type="NCBI Taxonomy" id="1667369"/>
    <lineage>
        <taxon>Viruses</taxon>
        <taxon>Duplodnaviria</taxon>
        <taxon>Heunggongvirae</taxon>
        <taxon>Uroviricota</taxon>
        <taxon>Caudoviricetes</taxon>
        <taxon>Perisivirus</taxon>
        <taxon>Perisivirus Tb</taxon>
    </lineage>
</organism>
<protein>
    <submittedName>
        <fullName evidence="1">Uncharacterized protein</fullName>
    </submittedName>
</protein>
<dbReference type="EMBL" id="KJ133692">
    <property type="protein sequence ID" value="AKO59259.1"/>
    <property type="molecule type" value="Genomic_DNA"/>
</dbReference>
<sequence>MSNILIISLIGLFTSGVAVGLSLAAVIYLSLNAKEASNA</sequence>
<evidence type="ECO:0000313" key="1">
    <source>
        <dbReference type="EMBL" id="AKO59259.1"/>
    </source>
</evidence>
<proteinExistence type="predicted"/>
<accession>A0A0H4IJH5</accession>
<reference evidence="1 2" key="1">
    <citation type="journal article" date="2015" name="Virol. J.">
        <title>Whole genome sequence comparison of ten diagnostic brucellaphages propagated on two Brucella abortus hosts.</title>
        <authorList>
            <person name="Tevdoradze E."/>
            <person name="Farlow J."/>
            <person name="Kotorashvili A."/>
            <person name="Skhirtladze N."/>
            <person name="Antadze I."/>
            <person name="Gunia S."/>
            <person name="Balarjishvili N."/>
            <person name="Kvachadze L."/>
            <person name="Kutateladze M."/>
        </authorList>
    </citation>
    <scope>NUCLEOTIDE SEQUENCE [LARGE SCALE GENOMIC DNA]</scope>
</reference>